<reference evidence="1 2" key="1">
    <citation type="submission" date="2019-09" db="EMBL/GenBank/DDBJ databases">
        <title>Genomes of family Cryomorphaceae.</title>
        <authorList>
            <person name="Bowman J.P."/>
        </authorList>
    </citation>
    <scope>NUCLEOTIDE SEQUENCE [LARGE SCALE GENOMIC DNA]</scope>
    <source>
        <strain evidence="1 2">LMG 25704</strain>
    </source>
</reference>
<comment type="caution">
    <text evidence="1">The sequence shown here is derived from an EMBL/GenBank/DDBJ whole genome shotgun (WGS) entry which is preliminary data.</text>
</comment>
<accession>A0A6N6RFD9</accession>
<protein>
    <recommendedName>
        <fullName evidence="3">DUF4214 domain-containing protein</fullName>
    </recommendedName>
</protein>
<keyword evidence="2" id="KW-1185">Reference proteome</keyword>
<evidence type="ECO:0000313" key="2">
    <source>
        <dbReference type="Proteomes" id="UP000468650"/>
    </source>
</evidence>
<proteinExistence type="predicted"/>
<dbReference type="EMBL" id="WBVO01000009">
    <property type="protein sequence ID" value="KAB2808045.1"/>
    <property type="molecule type" value="Genomic_DNA"/>
</dbReference>
<dbReference type="RefSeq" id="WP_151667859.1">
    <property type="nucleotide sequence ID" value="NZ_WBVO01000009.1"/>
</dbReference>
<dbReference type="PROSITE" id="PS51257">
    <property type="entry name" value="PROKAR_LIPOPROTEIN"/>
    <property type="match status" value="1"/>
</dbReference>
<dbReference type="AlphaFoldDB" id="A0A6N6RFD9"/>
<dbReference type="OrthoDB" id="9839865at2"/>
<evidence type="ECO:0008006" key="3">
    <source>
        <dbReference type="Google" id="ProtNLM"/>
    </source>
</evidence>
<evidence type="ECO:0000313" key="1">
    <source>
        <dbReference type="EMBL" id="KAB2808045.1"/>
    </source>
</evidence>
<name>A0A6N6RFD9_9FLAO</name>
<sequence length="160" mass="18182">MRVLVVSLLSIFVLISCKEVEVNQYEVNPVGVTSGGADKSQLKSDLQLLSIMFSDVFGRAISQSELQDLADTYNSFGDKQVIIDRLTWRFLNDASAQLPTDTELQTDPAGVITSLYERYYSRTPGEMEVWYYQNWLSDNPDLGVLHLAFVLLTADEYKYY</sequence>
<organism evidence="1 2">
    <name type="scientific">Phaeocystidibacter luteus</name>
    <dbReference type="NCBI Taxonomy" id="911197"/>
    <lineage>
        <taxon>Bacteria</taxon>
        <taxon>Pseudomonadati</taxon>
        <taxon>Bacteroidota</taxon>
        <taxon>Flavobacteriia</taxon>
        <taxon>Flavobacteriales</taxon>
        <taxon>Phaeocystidibacteraceae</taxon>
        <taxon>Phaeocystidibacter</taxon>
    </lineage>
</organism>
<gene>
    <name evidence="1" type="ORF">F8C67_10765</name>
</gene>
<dbReference type="Proteomes" id="UP000468650">
    <property type="component" value="Unassembled WGS sequence"/>
</dbReference>